<dbReference type="Proteomes" id="UP000240481">
    <property type="component" value="Unassembled WGS sequence"/>
</dbReference>
<evidence type="ECO:0000313" key="2">
    <source>
        <dbReference type="Proteomes" id="UP000240481"/>
    </source>
</evidence>
<proteinExistence type="predicted"/>
<reference evidence="1 2" key="1">
    <citation type="submission" date="2018-01" db="EMBL/GenBank/DDBJ databases">
        <title>Whole genome sequencing of Histamine producing bacteria.</title>
        <authorList>
            <person name="Butler K."/>
        </authorList>
    </citation>
    <scope>NUCLEOTIDE SEQUENCE [LARGE SCALE GENOMIC DNA]</scope>
    <source>
        <strain evidence="1 2">DSM 24669</strain>
    </source>
</reference>
<dbReference type="AlphaFoldDB" id="A0A0J8V600"/>
<name>A0A0J8V600_9GAMM</name>
<dbReference type="EMBL" id="PYLZ01000002">
    <property type="protein sequence ID" value="PSW26103.1"/>
    <property type="molecule type" value="Genomic_DNA"/>
</dbReference>
<comment type="caution">
    <text evidence="1">The sequence shown here is derived from an EMBL/GenBank/DDBJ whole genome shotgun (WGS) entry which is preliminary data.</text>
</comment>
<evidence type="ECO:0000313" key="1">
    <source>
        <dbReference type="EMBL" id="PSW26103.1"/>
    </source>
</evidence>
<accession>A0A0J8V600</accession>
<protein>
    <submittedName>
        <fullName evidence="1">Uncharacterized protein</fullName>
    </submittedName>
</protein>
<sequence length="293" mass="32879">MHNKGYGKLELRHKIQENSDIDHILFSLNMSRTRIILVSIFTLLLSACSPAPHQSVDVAISFITQAPDTMLIGDRYQQPETERWLQRHLQQAYDQAQVRNANHIGFYSDQRSDKPLLTPAFSYVTALVLNEENIHSVSHSLKPQQSIIASNVSFGLKQYGAHVYAYNNEKLRSEAFIQSIGNEKVAYLALIKKSAQTGNAPLAEDLALLGHSVDQLYTHSINKVVLLNQYDERYAKAINKAVKGIDVIISAGNANKTIMESDSCMAYFDKSKPLDNNLYVEFDAFGHVDACTF</sequence>
<gene>
    <name evidence="1" type="ORF">C9I94_06055</name>
</gene>
<dbReference type="RefSeq" id="WP_048900774.1">
    <property type="nucleotide sequence ID" value="NZ_AP024852.1"/>
</dbReference>
<keyword evidence="2" id="KW-1185">Reference proteome</keyword>
<organism evidence="1 2">
    <name type="scientific">Photobacterium swingsii</name>
    <dbReference type="NCBI Taxonomy" id="680026"/>
    <lineage>
        <taxon>Bacteria</taxon>
        <taxon>Pseudomonadati</taxon>
        <taxon>Pseudomonadota</taxon>
        <taxon>Gammaproteobacteria</taxon>
        <taxon>Vibrionales</taxon>
        <taxon>Vibrionaceae</taxon>
        <taxon>Photobacterium</taxon>
    </lineage>
</organism>
<dbReference type="STRING" id="680026.AB733_22345"/>
<dbReference type="OrthoDB" id="5814948at2"/>